<dbReference type="InterPro" id="IPR036259">
    <property type="entry name" value="MFS_trans_sf"/>
</dbReference>
<feature type="transmembrane region" description="Helical" evidence="1">
    <location>
        <begin position="297"/>
        <end position="320"/>
    </location>
</feature>
<feature type="transmembrane region" description="Helical" evidence="1">
    <location>
        <begin position="225"/>
        <end position="246"/>
    </location>
</feature>
<dbReference type="InterPro" id="IPR043745">
    <property type="entry name" value="DUF5690"/>
</dbReference>
<comment type="caution">
    <text evidence="2">The sequence shown here is derived from an EMBL/GenBank/DDBJ whole genome shotgun (WGS) entry which is preliminary data.</text>
</comment>
<organism evidence="2 3">
    <name type="scientific">Mucilaginibacter lappiensis</name>
    <dbReference type="NCBI Taxonomy" id="354630"/>
    <lineage>
        <taxon>Bacteria</taxon>
        <taxon>Pseudomonadati</taxon>
        <taxon>Bacteroidota</taxon>
        <taxon>Sphingobacteriia</taxon>
        <taxon>Sphingobacteriales</taxon>
        <taxon>Sphingobacteriaceae</taxon>
        <taxon>Mucilaginibacter</taxon>
    </lineage>
</organism>
<dbReference type="SUPFAM" id="SSF103473">
    <property type="entry name" value="MFS general substrate transporter"/>
    <property type="match status" value="1"/>
</dbReference>
<feature type="transmembrane region" description="Helical" evidence="1">
    <location>
        <begin position="12"/>
        <end position="37"/>
    </location>
</feature>
<feature type="transmembrane region" description="Helical" evidence="1">
    <location>
        <begin position="360"/>
        <end position="382"/>
    </location>
</feature>
<feature type="transmembrane region" description="Helical" evidence="1">
    <location>
        <begin position="115"/>
        <end position="136"/>
    </location>
</feature>
<proteinExistence type="predicted"/>
<accession>A0A841JK37</accession>
<evidence type="ECO:0000313" key="3">
    <source>
        <dbReference type="Proteomes" id="UP000548326"/>
    </source>
</evidence>
<dbReference type="EMBL" id="JACHCA010000008">
    <property type="protein sequence ID" value="MBB6129058.1"/>
    <property type="molecule type" value="Genomic_DNA"/>
</dbReference>
<gene>
    <name evidence="2" type="ORF">HDF22_003183</name>
</gene>
<feature type="transmembrane region" description="Helical" evidence="1">
    <location>
        <begin position="268"/>
        <end position="290"/>
    </location>
</feature>
<feature type="transmembrane region" description="Helical" evidence="1">
    <location>
        <begin position="326"/>
        <end position="348"/>
    </location>
</feature>
<dbReference type="Pfam" id="PF18943">
    <property type="entry name" value="DUF5690"/>
    <property type="match status" value="1"/>
</dbReference>
<keyword evidence="1" id="KW-1133">Transmembrane helix</keyword>
<dbReference type="AlphaFoldDB" id="A0A841JK37"/>
<feature type="transmembrane region" description="Helical" evidence="1">
    <location>
        <begin position="57"/>
        <end position="77"/>
    </location>
</feature>
<dbReference type="Proteomes" id="UP000548326">
    <property type="component" value="Unassembled WGS sequence"/>
</dbReference>
<keyword evidence="1" id="KW-0472">Membrane</keyword>
<feature type="transmembrane region" description="Helical" evidence="1">
    <location>
        <begin position="143"/>
        <end position="160"/>
    </location>
</feature>
<evidence type="ECO:0000256" key="1">
    <source>
        <dbReference type="SAM" id="Phobius"/>
    </source>
</evidence>
<dbReference type="RefSeq" id="WP_221276064.1">
    <property type="nucleotide sequence ID" value="NZ_JACHCA010000008.1"/>
</dbReference>
<keyword evidence="1" id="KW-0812">Transmembrane</keyword>
<protein>
    <submittedName>
        <fullName evidence="2">MFS family permease</fullName>
    </submittedName>
</protein>
<name>A0A841JK37_9SPHI</name>
<feature type="transmembrane region" description="Helical" evidence="1">
    <location>
        <begin position="394"/>
        <end position="419"/>
    </location>
</feature>
<feature type="transmembrane region" description="Helical" evidence="1">
    <location>
        <begin position="89"/>
        <end position="109"/>
    </location>
</feature>
<feature type="transmembrane region" description="Helical" evidence="1">
    <location>
        <begin position="180"/>
        <end position="204"/>
    </location>
</feature>
<reference evidence="2 3" key="1">
    <citation type="submission" date="2020-08" db="EMBL/GenBank/DDBJ databases">
        <title>Genomic Encyclopedia of Type Strains, Phase IV (KMG-V): Genome sequencing to study the core and pangenomes of soil and plant-associated prokaryotes.</title>
        <authorList>
            <person name="Whitman W."/>
        </authorList>
    </citation>
    <scope>NUCLEOTIDE SEQUENCE [LARGE SCALE GENOMIC DNA]</scope>
    <source>
        <strain evidence="2 3">MP601</strain>
    </source>
</reference>
<sequence length="452" mass="50480">MIKLMDSLRAKIAQWPYSLLSIMAAVASFGLYTSMYAFRKAFAAGTFTGQQYLHIDYKVWLVIAQVVGYTFSKFYGIRFIAEVNSKNRARYILTLIGIAWLALLAFAIVPAPFNIIFLFVNGFPLGLIWGLVFGYLEGRRSTEFMAAVLSISLIFASGFVKTVGRTLLNVFHVNEYHMPFLTGAIFVLPLLLFVFCMELMPAPTAEDQKLRTKRSPMNAAERKQFLMRFLPGIILTIIIYVLLTIMRDVRDNFEVEIWADLGVKSNSIYTNIDSIISIIVLVAMSLLILVKKNLKAFSIIHLLIIGGCLLVGVSTMLFTMKLISPISWMTMAGLGLYLGYVPYNAIFFERMIATFNYKSNVGFIMYVADSMGYLGSVSILLVKELGHPNISWGHFFQQGVMIVGLVGGICGVLSLIYFLQSARPSQNSKLKSQNEQAGLLGNDHLITGNPIN</sequence>
<evidence type="ECO:0000313" key="2">
    <source>
        <dbReference type="EMBL" id="MBB6129058.1"/>
    </source>
</evidence>